<dbReference type="RefSeq" id="WP_185503422.1">
    <property type="nucleotide sequence ID" value="NZ_JASAZZ010000001.1"/>
</dbReference>
<protein>
    <submittedName>
        <fullName evidence="2">Uncharacterized protein</fullName>
    </submittedName>
</protein>
<accession>A0ABU2IJW3</accession>
<dbReference type="Proteomes" id="UP001252688">
    <property type="component" value="Unassembled WGS sequence"/>
</dbReference>
<keyword evidence="3" id="KW-1185">Reference proteome</keyword>
<name>A0ABU2IJW3_9LIST</name>
<evidence type="ECO:0000256" key="1">
    <source>
        <dbReference type="SAM" id="Phobius"/>
    </source>
</evidence>
<keyword evidence="1" id="KW-1133">Transmembrane helix</keyword>
<feature type="transmembrane region" description="Helical" evidence="1">
    <location>
        <begin position="12"/>
        <end position="33"/>
    </location>
</feature>
<organism evidence="2 3">
    <name type="scientific">Listeria cossartiae subsp. cayugensis</name>
    <dbReference type="NCBI Taxonomy" id="2713505"/>
    <lineage>
        <taxon>Bacteria</taxon>
        <taxon>Bacillati</taxon>
        <taxon>Bacillota</taxon>
        <taxon>Bacilli</taxon>
        <taxon>Bacillales</taxon>
        <taxon>Listeriaceae</taxon>
        <taxon>Listeria</taxon>
        <taxon>Listeria cossartiae</taxon>
    </lineage>
</organism>
<reference evidence="2 3" key="1">
    <citation type="submission" date="2023-05" db="EMBL/GenBank/DDBJ databases">
        <title>A Combination of Whole Genome Sequencing and Metagenomics Reveals Diversity of Listeria spp. in Soil Collected from the Nantahala National Forest.</title>
        <authorList>
            <person name="Wang J."/>
            <person name="Schamp C.N."/>
            <person name="Hudson L.K."/>
            <person name="Chaggar H.K."/>
            <person name="Bryan D.W."/>
            <person name="Radosevich M."/>
            <person name="Denes T.G."/>
        </authorList>
    </citation>
    <scope>NUCLEOTIDE SEQUENCE [LARGE SCALE GENOMIC DNA]</scope>
    <source>
        <strain evidence="2 3">UTK S2-0002</strain>
    </source>
</reference>
<evidence type="ECO:0000313" key="3">
    <source>
        <dbReference type="Proteomes" id="UP001252688"/>
    </source>
</evidence>
<dbReference type="SUPFAM" id="SSF57997">
    <property type="entry name" value="Tropomyosin"/>
    <property type="match status" value="1"/>
</dbReference>
<sequence length="100" mass="11455">MQILGISLTDWFAIIGFSGTLISGLIFIFKRIVVQPILDRLSNLADSMDNFSAQLSESKQDRQTLHLRANKVSGRVDRVETRLDYIEDDIKEIKNKTKEE</sequence>
<gene>
    <name evidence="2" type="ORF">QJV37_00265</name>
</gene>
<dbReference type="EMBL" id="JASBAM010000001">
    <property type="protein sequence ID" value="MDT0112555.1"/>
    <property type="molecule type" value="Genomic_DNA"/>
</dbReference>
<keyword evidence="1" id="KW-0812">Transmembrane</keyword>
<proteinExistence type="predicted"/>
<comment type="caution">
    <text evidence="2">The sequence shown here is derived from an EMBL/GenBank/DDBJ whole genome shotgun (WGS) entry which is preliminary data.</text>
</comment>
<dbReference type="Gene3D" id="1.20.5.340">
    <property type="match status" value="1"/>
</dbReference>
<keyword evidence="1" id="KW-0472">Membrane</keyword>
<evidence type="ECO:0000313" key="2">
    <source>
        <dbReference type="EMBL" id="MDT0112555.1"/>
    </source>
</evidence>